<name>A0A319D1N4_9EURO</name>
<organism evidence="1 2">
    <name type="scientific">Aspergillus ellipticus CBS 707.79</name>
    <dbReference type="NCBI Taxonomy" id="1448320"/>
    <lineage>
        <taxon>Eukaryota</taxon>
        <taxon>Fungi</taxon>
        <taxon>Dikarya</taxon>
        <taxon>Ascomycota</taxon>
        <taxon>Pezizomycotina</taxon>
        <taxon>Eurotiomycetes</taxon>
        <taxon>Eurotiomycetidae</taxon>
        <taxon>Eurotiales</taxon>
        <taxon>Aspergillaceae</taxon>
        <taxon>Aspergillus</taxon>
        <taxon>Aspergillus subgen. Circumdati</taxon>
    </lineage>
</organism>
<evidence type="ECO:0000313" key="2">
    <source>
        <dbReference type="Proteomes" id="UP000247810"/>
    </source>
</evidence>
<dbReference type="OrthoDB" id="2999773at2759"/>
<feature type="non-terminal residue" evidence="1">
    <location>
        <position position="1"/>
    </location>
</feature>
<accession>A0A319D1N4</accession>
<keyword evidence="2" id="KW-1185">Reference proteome</keyword>
<dbReference type="Pfam" id="PF20174">
    <property type="entry name" value="DUF6540"/>
    <property type="match status" value="1"/>
</dbReference>
<dbReference type="AlphaFoldDB" id="A0A319D1N4"/>
<dbReference type="EMBL" id="KZ825963">
    <property type="protein sequence ID" value="PYH90941.1"/>
    <property type="molecule type" value="Genomic_DNA"/>
</dbReference>
<dbReference type="InterPro" id="IPR046670">
    <property type="entry name" value="DUF6540"/>
</dbReference>
<dbReference type="VEuPathDB" id="FungiDB:BO71DRAFT_333327"/>
<evidence type="ECO:0000313" key="1">
    <source>
        <dbReference type="EMBL" id="PYH90941.1"/>
    </source>
</evidence>
<reference evidence="1 2" key="1">
    <citation type="submission" date="2018-02" db="EMBL/GenBank/DDBJ databases">
        <title>The genomes of Aspergillus section Nigri reveals drivers in fungal speciation.</title>
        <authorList>
            <consortium name="DOE Joint Genome Institute"/>
            <person name="Vesth T.C."/>
            <person name="Nybo J."/>
            <person name="Theobald S."/>
            <person name="Brandl J."/>
            <person name="Frisvad J.C."/>
            <person name="Nielsen K.F."/>
            <person name="Lyhne E.K."/>
            <person name="Kogle M.E."/>
            <person name="Kuo A."/>
            <person name="Riley R."/>
            <person name="Clum A."/>
            <person name="Nolan M."/>
            <person name="Lipzen A."/>
            <person name="Salamov A."/>
            <person name="Henrissat B."/>
            <person name="Wiebenga A."/>
            <person name="De vries R.P."/>
            <person name="Grigoriev I.V."/>
            <person name="Mortensen U.H."/>
            <person name="Andersen M.R."/>
            <person name="Baker S.E."/>
        </authorList>
    </citation>
    <scope>NUCLEOTIDE SEQUENCE [LARGE SCALE GENOMIC DNA]</scope>
    <source>
        <strain evidence="1 2">CBS 707.79</strain>
    </source>
</reference>
<dbReference type="STRING" id="1448320.A0A319D1N4"/>
<protein>
    <submittedName>
        <fullName evidence="1">Uncharacterized protein</fullName>
    </submittedName>
</protein>
<sequence>PQSLTVPPNPTTPGPLLEHYIFNGHSFKDHWAFWLPLPAYPTTTGTKLHAAGDVLISSIFKIKRSYDFRKSADVSTKQLPLQWIETNYFEDEEVVLNAGVEKIDYAAVCGFERVLEGSLKSVDQSQEDGELGVMEIGKKGAKGRVVLRDCQSWDVEAAEVLVKGRILGGDVLEYLRGIRQ</sequence>
<dbReference type="Proteomes" id="UP000247810">
    <property type="component" value="Unassembled WGS sequence"/>
</dbReference>
<gene>
    <name evidence="1" type="ORF">BO71DRAFT_333327</name>
</gene>
<proteinExistence type="predicted"/>